<proteinExistence type="predicted"/>
<reference evidence="1" key="1">
    <citation type="submission" date="2021-05" db="EMBL/GenBank/DDBJ databases">
        <authorList>
            <person name="Alioto T."/>
            <person name="Alioto T."/>
            <person name="Gomez Garrido J."/>
        </authorList>
    </citation>
    <scope>NUCLEOTIDE SEQUENCE</scope>
</reference>
<dbReference type="EMBL" id="HBUF01016482">
    <property type="protein sequence ID" value="CAG6609878.1"/>
    <property type="molecule type" value="Transcribed_RNA"/>
</dbReference>
<accession>A0A8D8PQP8</accession>
<organism evidence="1">
    <name type="scientific">Cacopsylla melanoneura</name>
    <dbReference type="NCBI Taxonomy" id="428564"/>
    <lineage>
        <taxon>Eukaryota</taxon>
        <taxon>Metazoa</taxon>
        <taxon>Ecdysozoa</taxon>
        <taxon>Arthropoda</taxon>
        <taxon>Hexapoda</taxon>
        <taxon>Insecta</taxon>
        <taxon>Pterygota</taxon>
        <taxon>Neoptera</taxon>
        <taxon>Paraneoptera</taxon>
        <taxon>Hemiptera</taxon>
        <taxon>Sternorrhyncha</taxon>
        <taxon>Psylloidea</taxon>
        <taxon>Psyllidae</taxon>
        <taxon>Psyllinae</taxon>
        <taxon>Cacopsylla</taxon>
    </lineage>
</organism>
<protein>
    <submittedName>
        <fullName evidence="1">Uncharacterized protein</fullName>
    </submittedName>
</protein>
<dbReference type="AlphaFoldDB" id="A0A8D8PQP8"/>
<sequence length="104" mass="11785">MEFIDLSDKVRFHKHQASFAMVRQYSLSLQHTMPSSSNMVITVIHIVSGSKDRLVSCLVRTRDVGVNVLLVHYVLHFLLYNVQESVFALSTLFPPCILSAILSH</sequence>
<evidence type="ECO:0000313" key="1">
    <source>
        <dbReference type="EMBL" id="CAG6609878.1"/>
    </source>
</evidence>
<name>A0A8D8PQP8_9HEMI</name>